<keyword evidence="2" id="KW-0472">Membrane</keyword>
<feature type="region of interest" description="Disordered" evidence="1">
    <location>
        <begin position="1"/>
        <end position="21"/>
    </location>
</feature>
<proteinExistence type="predicted"/>
<evidence type="ECO:0000313" key="3">
    <source>
        <dbReference type="EMBL" id="GIY97147.1"/>
    </source>
</evidence>
<feature type="compositionally biased region" description="Polar residues" evidence="1">
    <location>
        <begin position="1"/>
        <end position="10"/>
    </location>
</feature>
<dbReference type="EMBL" id="BPLR01018123">
    <property type="protein sequence ID" value="GIY97147.1"/>
    <property type="molecule type" value="Genomic_DNA"/>
</dbReference>
<evidence type="ECO:0000256" key="1">
    <source>
        <dbReference type="SAM" id="MobiDB-lite"/>
    </source>
</evidence>
<dbReference type="Proteomes" id="UP001054945">
    <property type="component" value="Unassembled WGS sequence"/>
</dbReference>
<keyword evidence="4" id="KW-1185">Reference proteome</keyword>
<evidence type="ECO:0000256" key="2">
    <source>
        <dbReference type="SAM" id="Phobius"/>
    </source>
</evidence>
<name>A0AAV4XPQ7_CAEEX</name>
<protein>
    <submittedName>
        <fullName evidence="3">Uncharacterized protein</fullName>
    </submittedName>
</protein>
<sequence>MIVVASSTDSKFNETTRKPPPESFTSIVTRRFSLWIVLLMILQQNVLMNIQRAKVKNAKTYLKNSRILS</sequence>
<reference evidence="3 4" key="1">
    <citation type="submission" date="2021-06" db="EMBL/GenBank/DDBJ databases">
        <title>Caerostris extrusa draft genome.</title>
        <authorList>
            <person name="Kono N."/>
            <person name="Arakawa K."/>
        </authorList>
    </citation>
    <scope>NUCLEOTIDE SEQUENCE [LARGE SCALE GENOMIC DNA]</scope>
</reference>
<accession>A0AAV4XPQ7</accession>
<dbReference type="AlphaFoldDB" id="A0AAV4XPQ7"/>
<keyword evidence="2" id="KW-0812">Transmembrane</keyword>
<keyword evidence="2" id="KW-1133">Transmembrane helix</keyword>
<gene>
    <name evidence="3" type="ORF">CEXT_397721</name>
</gene>
<comment type="caution">
    <text evidence="3">The sequence shown here is derived from an EMBL/GenBank/DDBJ whole genome shotgun (WGS) entry which is preliminary data.</text>
</comment>
<organism evidence="3 4">
    <name type="scientific">Caerostris extrusa</name>
    <name type="common">Bark spider</name>
    <name type="synonym">Caerostris bankana</name>
    <dbReference type="NCBI Taxonomy" id="172846"/>
    <lineage>
        <taxon>Eukaryota</taxon>
        <taxon>Metazoa</taxon>
        <taxon>Ecdysozoa</taxon>
        <taxon>Arthropoda</taxon>
        <taxon>Chelicerata</taxon>
        <taxon>Arachnida</taxon>
        <taxon>Araneae</taxon>
        <taxon>Araneomorphae</taxon>
        <taxon>Entelegynae</taxon>
        <taxon>Araneoidea</taxon>
        <taxon>Araneidae</taxon>
        <taxon>Caerostris</taxon>
    </lineage>
</organism>
<feature type="compositionally biased region" description="Basic and acidic residues" evidence="1">
    <location>
        <begin position="11"/>
        <end position="20"/>
    </location>
</feature>
<feature type="transmembrane region" description="Helical" evidence="2">
    <location>
        <begin position="32"/>
        <end position="50"/>
    </location>
</feature>
<evidence type="ECO:0000313" key="4">
    <source>
        <dbReference type="Proteomes" id="UP001054945"/>
    </source>
</evidence>